<reference evidence="3" key="1">
    <citation type="journal article" date="2019" name="Int. J. Syst. Evol. Microbiol.">
        <title>The Global Catalogue of Microorganisms (GCM) 10K type strain sequencing project: providing services to taxonomists for standard genome sequencing and annotation.</title>
        <authorList>
            <consortium name="The Broad Institute Genomics Platform"/>
            <consortium name="The Broad Institute Genome Sequencing Center for Infectious Disease"/>
            <person name="Wu L."/>
            <person name="Ma J."/>
        </authorList>
    </citation>
    <scope>NUCLEOTIDE SEQUENCE [LARGE SCALE GENOMIC DNA]</scope>
    <source>
        <strain evidence="3">XZYJT-10</strain>
    </source>
</reference>
<keyword evidence="2" id="KW-0560">Oxidoreductase</keyword>
<dbReference type="Gene3D" id="3.30.9.10">
    <property type="entry name" value="D-Amino Acid Oxidase, subunit A, domain 2"/>
    <property type="match status" value="1"/>
</dbReference>
<dbReference type="GO" id="GO:0004497">
    <property type="term" value="F:monooxygenase activity"/>
    <property type="evidence" value="ECO:0007669"/>
    <property type="project" value="UniProtKB-KW"/>
</dbReference>
<name>A0ABW2I2S3_9ACTN</name>
<organism evidence="2 3">
    <name type="scientific">Paractinoplanes rhizophilus</name>
    <dbReference type="NCBI Taxonomy" id="1416877"/>
    <lineage>
        <taxon>Bacteria</taxon>
        <taxon>Bacillati</taxon>
        <taxon>Actinomycetota</taxon>
        <taxon>Actinomycetes</taxon>
        <taxon>Micromonosporales</taxon>
        <taxon>Micromonosporaceae</taxon>
        <taxon>Paractinoplanes</taxon>
    </lineage>
</organism>
<evidence type="ECO:0000259" key="1">
    <source>
        <dbReference type="Pfam" id="PF01494"/>
    </source>
</evidence>
<gene>
    <name evidence="2" type="ORF">ACFQS1_34710</name>
</gene>
<proteinExistence type="predicted"/>
<dbReference type="PRINTS" id="PR00420">
    <property type="entry name" value="RNGMNOXGNASE"/>
</dbReference>
<dbReference type="InterPro" id="IPR036188">
    <property type="entry name" value="FAD/NAD-bd_sf"/>
</dbReference>
<dbReference type="RefSeq" id="WP_378976253.1">
    <property type="nucleotide sequence ID" value="NZ_JBHTBJ010000044.1"/>
</dbReference>
<keyword evidence="3" id="KW-1185">Reference proteome</keyword>
<dbReference type="SUPFAM" id="SSF51905">
    <property type="entry name" value="FAD/NAD(P)-binding domain"/>
    <property type="match status" value="1"/>
</dbReference>
<feature type="domain" description="FAD-binding" evidence="1">
    <location>
        <begin position="265"/>
        <end position="313"/>
    </location>
</feature>
<feature type="domain" description="FAD-binding" evidence="1">
    <location>
        <begin position="2"/>
        <end position="161"/>
    </location>
</feature>
<dbReference type="InterPro" id="IPR002938">
    <property type="entry name" value="FAD-bd"/>
</dbReference>
<keyword evidence="2" id="KW-0503">Monooxygenase</keyword>
<dbReference type="Proteomes" id="UP001596548">
    <property type="component" value="Unassembled WGS sequence"/>
</dbReference>
<evidence type="ECO:0000313" key="2">
    <source>
        <dbReference type="EMBL" id="MFC7279142.1"/>
    </source>
</evidence>
<comment type="caution">
    <text evidence="2">The sequence shown here is derived from an EMBL/GenBank/DDBJ whole genome shotgun (WGS) entry which is preliminary data.</text>
</comment>
<dbReference type="Pfam" id="PF01494">
    <property type="entry name" value="FAD_binding_3"/>
    <property type="match status" value="2"/>
</dbReference>
<evidence type="ECO:0000313" key="3">
    <source>
        <dbReference type="Proteomes" id="UP001596548"/>
    </source>
</evidence>
<dbReference type="EMBL" id="JBHTBJ010000044">
    <property type="protein sequence ID" value="MFC7279142.1"/>
    <property type="molecule type" value="Genomic_DNA"/>
</dbReference>
<dbReference type="Gene3D" id="3.50.50.60">
    <property type="entry name" value="FAD/NAD(P)-binding domain"/>
    <property type="match status" value="1"/>
</dbReference>
<dbReference type="InterPro" id="IPR051704">
    <property type="entry name" value="FAD_aromatic-hydroxylase"/>
</dbReference>
<protein>
    <submittedName>
        <fullName evidence="2">FAD-dependent monooxygenase</fullName>
    </submittedName>
</protein>
<dbReference type="PANTHER" id="PTHR46865:SF2">
    <property type="entry name" value="MONOOXYGENASE"/>
    <property type="match status" value="1"/>
</dbReference>
<dbReference type="PANTHER" id="PTHR46865">
    <property type="entry name" value="OXIDOREDUCTASE-RELATED"/>
    <property type="match status" value="1"/>
</dbReference>
<sequence>MRVLISGGGIAGPALAFWLHRAGAEVTVVERSAAPRPGGHAVDIRGVARDVVEWMGLREAIRERQVDERGWALVDARGRKMATMPADLFGGEGIVAEIEIARGDLARILHDATAGDVEWRFGDRVTALTPDGEVTFASGRRERFDVVVGADGVRSGVRELAFGPHEQFVRPLGGCSSYFTVPDPGDLDNWFEMYNAPGGLVAGIRPERGGTAKASLGFRTDAPWARLDRAAQLALIAAKFEGVGWRVPGFLEAMPRAEDFYFDEITQVYVEKWHRGRVVLLGDAGYCGSPLAGLGTSMSLVGAYVLAGELATAGAPEHAFAAYQEQMAGYVAEGTQLPPGGMKAFAPNSRLMIRMRAVSMTMMGAWPMKQLLAKQFGKADAITLKKYAGGTTGPITVP</sequence>
<accession>A0ABW2I2S3</accession>